<keyword evidence="8 14" id="KW-0227">DNA damage</keyword>
<dbReference type="SUPFAM" id="SSF48150">
    <property type="entry name" value="DNA-glycosylase"/>
    <property type="match status" value="1"/>
</dbReference>
<evidence type="ECO:0000256" key="13">
    <source>
        <dbReference type="ARBA" id="ARBA00023295"/>
    </source>
</evidence>
<dbReference type="PANTHER" id="PTHR42944">
    <property type="entry name" value="ADENINE DNA GLYCOSYLASE"/>
    <property type="match status" value="1"/>
</dbReference>
<accession>B6YQX1</accession>
<dbReference type="GO" id="GO:0046872">
    <property type="term" value="F:metal ion binding"/>
    <property type="evidence" value="ECO:0007669"/>
    <property type="project" value="UniProtKB-UniRule"/>
</dbReference>
<dbReference type="Proteomes" id="UP000000723">
    <property type="component" value="Chromosome"/>
</dbReference>
<comment type="similarity">
    <text evidence="3 14">Belongs to the Nth/MutY family.</text>
</comment>
<dbReference type="Gene3D" id="1.10.1670.10">
    <property type="entry name" value="Helix-hairpin-Helix base-excision DNA repair enzymes (C-terminal)"/>
    <property type="match status" value="1"/>
</dbReference>
<evidence type="ECO:0000256" key="14">
    <source>
        <dbReference type="RuleBase" id="RU365096"/>
    </source>
</evidence>
<feature type="domain" description="HhH-GPD" evidence="15">
    <location>
        <begin position="39"/>
        <end position="190"/>
    </location>
</feature>
<protein>
    <recommendedName>
        <fullName evidence="5 14">Adenine DNA glycosylase</fullName>
        <ecNumber evidence="4 14">3.2.2.31</ecNumber>
    </recommendedName>
</protein>
<keyword evidence="9" id="KW-0378">Hydrolase</keyword>
<organism evidence="16 17">
    <name type="scientific">Azobacteroides pseudotrichonymphae genomovar. CFP2</name>
    <dbReference type="NCBI Taxonomy" id="511995"/>
    <lineage>
        <taxon>Bacteria</taxon>
        <taxon>Pseudomonadati</taxon>
        <taxon>Bacteroidota</taxon>
        <taxon>Bacteroidia</taxon>
        <taxon>Bacteroidales</taxon>
        <taxon>Candidatus Azobacteroides</taxon>
    </lineage>
</organism>
<dbReference type="Gene3D" id="1.10.340.30">
    <property type="entry name" value="Hypothetical protein, domain 2"/>
    <property type="match status" value="1"/>
</dbReference>
<dbReference type="Pfam" id="PF00730">
    <property type="entry name" value="HhH-GPD"/>
    <property type="match status" value="1"/>
</dbReference>
<evidence type="ECO:0000256" key="8">
    <source>
        <dbReference type="ARBA" id="ARBA00022763"/>
    </source>
</evidence>
<evidence type="ECO:0000313" key="16">
    <source>
        <dbReference type="EMBL" id="BAG83593.1"/>
    </source>
</evidence>
<comment type="cofactor">
    <cofactor evidence="14">
        <name>[4Fe-4S] cluster</name>
        <dbReference type="ChEBI" id="CHEBI:49883"/>
    </cofactor>
    <text evidence="14">Binds 1 [4Fe-4S] cluster.</text>
</comment>
<dbReference type="RefSeq" id="WP_012573354.1">
    <property type="nucleotide sequence ID" value="NC_011565.1"/>
</dbReference>
<dbReference type="CDD" id="cd03431">
    <property type="entry name" value="NUDIX_DNA_Glycosylase_C-MutY"/>
    <property type="match status" value="1"/>
</dbReference>
<evidence type="ECO:0000256" key="10">
    <source>
        <dbReference type="ARBA" id="ARBA00023004"/>
    </source>
</evidence>
<evidence type="ECO:0000256" key="3">
    <source>
        <dbReference type="ARBA" id="ARBA00008343"/>
    </source>
</evidence>
<evidence type="ECO:0000313" key="17">
    <source>
        <dbReference type="Proteomes" id="UP000000723"/>
    </source>
</evidence>
<sequence length="363" mass="43702">MKDFNFFSKKLITWYSSHKRNLPWRGIYDPYKIWISEVILQQTRVTQGLKYYNRFIKRFPDIESLAGVEEQEVLKYWQGLGYYSRARNLHRTAKTIMDKYNGVFPKDYYTILKLKGIGEYTASSITSFAWNMPHPTVDGNVFRFLSRLFAIDCPIDTIKGKNHFTELAIQLMDKSKARIFNHAIMEFGALQCIPSSPDCTVCSFKSVCLAYINHTVVQYPVKQYRTKIKEIYFYYFHIHDSDHLYLNMRKEKGIWQNLFEFPLIESDILMDFQQLSNTDQFRLWFPKKHIYHFELIVKNQKHILSHRILYAYFYKVFMKRIPNSFDTFKKVKLMEIDKYPIHRLMQFYLGKILPFNRFISTFE</sequence>
<dbReference type="EC" id="3.2.2.31" evidence="4 14"/>
<dbReference type="GO" id="GO:0032357">
    <property type="term" value="F:oxidized purine DNA binding"/>
    <property type="evidence" value="ECO:0007669"/>
    <property type="project" value="TreeGrafter"/>
</dbReference>
<dbReference type="GO" id="GO:0051539">
    <property type="term" value="F:4 iron, 4 sulfur cluster binding"/>
    <property type="evidence" value="ECO:0007669"/>
    <property type="project" value="UniProtKB-UniRule"/>
</dbReference>
<comment type="catalytic activity">
    <reaction evidence="1 14">
        <text>Hydrolyzes free adenine bases from 7,8-dihydro-8-oxoguanine:adenine mismatched double-stranded DNA, leaving an apurinic site.</text>
        <dbReference type="EC" id="3.2.2.31"/>
    </reaction>
</comment>
<keyword evidence="13 14" id="KW-0326">Glycosidase</keyword>
<gene>
    <name evidence="16" type="ordered locus">CFPG_330</name>
</gene>
<dbReference type="NCBIfam" id="TIGR01084">
    <property type="entry name" value="mutY"/>
    <property type="match status" value="1"/>
</dbReference>
<dbReference type="eggNOG" id="COG1194">
    <property type="taxonomic scope" value="Bacteria"/>
</dbReference>
<evidence type="ECO:0000256" key="7">
    <source>
        <dbReference type="ARBA" id="ARBA00022723"/>
    </source>
</evidence>
<evidence type="ECO:0000256" key="6">
    <source>
        <dbReference type="ARBA" id="ARBA00022485"/>
    </source>
</evidence>
<evidence type="ECO:0000256" key="12">
    <source>
        <dbReference type="ARBA" id="ARBA00023204"/>
    </source>
</evidence>
<dbReference type="EMBL" id="AP010656">
    <property type="protein sequence ID" value="BAG83593.1"/>
    <property type="molecule type" value="Genomic_DNA"/>
</dbReference>
<evidence type="ECO:0000256" key="4">
    <source>
        <dbReference type="ARBA" id="ARBA00012045"/>
    </source>
</evidence>
<dbReference type="GO" id="GO:0006298">
    <property type="term" value="P:mismatch repair"/>
    <property type="evidence" value="ECO:0007669"/>
    <property type="project" value="TreeGrafter"/>
</dbReference>
<dbReference type="InterPro" id="IPR023170">
    <property type="entry name" value="HhH_base_excis_C"/>
</dbReference>
<evidence type="ECO:0000256" key="1">
    <source>
        <dbReference type="ARBA" id="ARBA00000843"/>
    </source>
</evidence>
<keyword evidence="17" id="KW-1185">Reference proteome</keyword>
<dbReference type="SUPFAM" id="SSF55811">
    <property type="entry name" value="Nudix"/>
    <property type="match status" value="1"/>
</dbReference>
<dbReference type="GO" id="GO:0034039">
    <property type="term" value="F:8-oxo-7,8-dihydroguanine DNA N-glycosylase activity"/>
    <property type="evidence" value="ECO:0007669"/>
    <property type="project" value="TreeGrafter"/>
</dbReference>
<evidence type="ECO:0000256" key="11">
    <source>
        <dbReference type="ARBA" id="ARBA00023014"/>
    </source>
</evidence>
<keyword evidence="12" id="KW-0234">DNA repair</keyword>
<dbReference type="InterPro" id="IPR044298">
    <property type="entry name" value="MIG/MutY"/>
</dbReference>
<evidence type="ECO:0000256" key="9">
    <source>
        <dbReference type="ARBA" id="ARBA00022801"/>
    </source>
</evidence>
<dbReference type="GO" id="GO:0035485">
    <property type="term" value="F:adenine/guanine mispair binding"/>
    <property type="evidence" value="ECO:0007669"/>
    <property type="project" value="TreeGrafter"/>
</dbReference>
<proteinExistence type="inferred from homology"/>
<dbReference type="Pfam" id="PF14815">
    <property type="entry name" value="NUDIX_4"/>
    <property type="match status" value="1"/>
</dbReference>
<dbReference type="STRING" id="511995.CFPG_330"/>
<name>B6YQX1_AZOPC</name>
<dbReference type="PANTHER" id="PTHR42944:SF1">
    <property type="entry name" value="ADENINE DNA GLYCOSYLASE"/>
    <property type="match status" value="1"/>
</dbReference>
<dbReference type="AlphaFoldDB" id="B6YQX1"/>
<dbReference type="InterPro" id="IPR011257">
    <property type="entry name" value="DNA_glycosylase"/>
</dbReference>
<reference evidence="17" key="1">
    <citation type="journal article" date="2008" name="Science">
        <title>Genome of an endosymbiont coupling N2 fixation to cellulolysis within RT protist cells in termite gut.</title>
        <authorList>
            <person name="Hongoh Y."/>
            <person name="Sharma V.K."/>
            <person name="Prakash T."/>
            <person name="Noda S."/>
            <person name="Toh H."/>
            <person name="Taylor T.D."/>
            <person name="Kudo T."/>
            <person name="Sakaki Y."/>
            <person name="Toyoda A."/>
            <person name="Hattori M."/>
            <person name="Ohkuma M."/>
        </authorList>
    </citation>
    <scope>NUCLEOTIDE SEQUENCE [LARGE SCALE GENOMIC DNA]</scope>
</reference>
<evidence type="ECO:0000256" key="5">
    <source>
        <dbReference type="ARBA" id="ARBA00022023"/>
    </source>
</evidence>
<dbReference type="OrthoDB" id="9802365at2"/>
<comment type="function">
    <text evidence="2">Adenine glycosylase active on G-A mispairs. MutY also corrects error-prone DNA synthesis past GO lesions which are due to the oxidatively damaged form of guanine: 7,8-dihydro-8-oxoguanine (8-oxo-dGTP).</text>
</comment>
<dbReference type="InterPro" id="IPR005760">
    <property type="entry name" value="A/G_AdeGlyc_MutY"/>
</dbReference>
<dbReference type="CDD" id="cd00056">
    <property type="entry name" value="ENDO3c"/>
    <property type="match status" value="1"/>
</dbReference>
<keyword evidence="6" id="KW-0004">4Fe-4S</keyword>
<dbReference type="GO" id="GO:0006284">
    <property type="term" value="P:base-excision repair"/>
    <property type="evidence" value="ECO:0007669"/>
    <property type="project" value="UniProtKB-UniRule"/>
</dbReference>
<evidence type="ECO:0000256" key="2">
    <source>
        <dbReference type="ARBA" id="ARBA00002933"/>
    </source>
</evidence>
<keyword evidence="11" id="KW-0411">Iron-sulfur</keyword>
<dbReference type="InterPro" id="IPR029119">
    <property type="entry name" value="MutY_C"/>
</dbReference>
<dbReference type="InterPro" id="IPR015797">
    <property type="entry name" value="NUDIX_hydrolase-like_dom_sf"/>
</dbReference>
<evidence type="ECO:0000259" key="15">
    <source>
        <dbReference type="SMART" id="SM00478"/>
    </source>
</evidence>
<dbReference type="SMART" id="SM00478">
    <property type="entry name" value="ENDO3c"/>
    <property type="match status" value="1"/>
</dbReference>
<dbReference type="GO" id="GO:0000701">
    <property type="term" value="F:purine-specific mismatch base pair DNA N-glycosylase activity"/>
    <property type="evidence" value="ECO:0007669"/>
    <property type="project" value="UniProtKB-EC"/>
</dbReference>
<keyword evidence="10 14" id="KW-0408">Iron</keyword>
<keyword evidence="7" id="KW-0479">Metal-binding</keyword>
<dbReference type="InterPro" id="IPR003265">
    <property type="entry name" value="HhH-GPD_domain"/>
</dbReference>
<dbReference type="KEGG" id="aps:CFPG_330"/>
<dbReference type="HOGENOM" id="CLU_012862_0_3_10"/>